<dbReference type="PATRIC" id="fig|1276246.3.peg.600"/>
<dbReference type="InterPro" id="IPR001087">
    <property type="entry name" value="GDSL"/>
</dbReference>
<feature type="signal peptide" evidence="2">
    <location>
        <begin position="1"/>
        <end position="23"/>
    </location>
</feature>
<feature type="chain" id="PRO_5004875644" evidence="2">
    <location>
        <begin position="24"/>
        <end position="500"/>
    </location>
</feature>
<dbReference type="OrthoDB" id="390278at2"/>
<dbReference type="PANTHER" id="PTHR22835:SF659">
    <property type="entry name" value="GDSL LIPASE_ACYLHYDROLASE, PUTATIVE (AFU_ORTHOLOGUE AFUA_2G00510)-RELATED"/>
    <property type="match status" value="1"/>
</dbReference>
<sequence length="500" mass="55814">MKKLLVLLANLALVAATTTSLVACTIKNAPQIDPLTIGKNIKKLDDATYAPETPSDSGFTNYFIVGDSLSDDNGLTTLINQKFSQTLLVPFPELGVELPPAIEKILKLILIDGKIAVRSNINFNFASTEPEKGVGGYGYYDEKQVFHSNFSNGPTAGVELNNLLGFEEIKSSNKFSDPYNMGNIKPKYEYGRNYSIGGATGSSVKDVTSILLNDVTIDKQAEALVSQHHIEDSTNDLVFLEIGGNDLFALAELKDDRKAQTRLLTEAMEKIKIALFTLLNNGIENVIVGTPPDVSVVPRYVEDSNQNNDKFKYIQQISKEFNQMMLDTVKYVQNFYSSNIKIYDIYSDFENLQNEHEQLMIEKGIIDPNKGEKTEKKYAFTDSAAANLEKLNACATLLNQDLSCFDIKELLPSGDNQIKDVMSYLEYSELVTNNIQNRALFTGISLNIEANMQTYRSIAENGDDMPDIDSYFFTDFVHPTKYVHEIVAEKLEELAKQFNS</sequence>
<dbReference type="AlphaFoldDB" id="W6A7H9"/>
<name>W6A7H9_9MOLU</name>
<accession>W6A7H9</accession>
<dbReference type="HOGENOM" id="CLU_038262_0_0_14"/>
<dbReference type="PANTHER" id="PTHR22835">
    <property type="entry name" value="ZINC FINGER FYVE DOMAIN CONTAINING PROTEIN"/>
    <property type="match status" value="1"/>
</dbReference>
<organism evidence="3 4">
    <name type="scientific">Spiroplasma culicicola AES-1</name>
    <dbReference type="NCBI Taxonomy" id="1276246"/>
    <lineage>
        <taxon>Bacteria</taxon>
        <taxon>Bacillati</taxon>
        <taxon>Mycoplasmatota</taxon>
        <taxon>Mollicutes</taxon>
        <taxon>Entomoplasmatales</taxon>
        <taxon>Spiroplasmataceae</taxon>
        <taxon>Spiroplasma</taxon>
    </lineage>
</organism>
<evidence type="ECO:0000256" key="2">
    <source>
        <dbReference type="SAM" id="SignalP"/>
    </source>
</evidence>
<evidence type="ECO:0000256" key="1">
    <source>
        <dbReference type="ARBA" id="ARBA00008668"/>
    </source>
</evidence>
<protein>
    <submittedName>
        <fullName evidence="3">Lipolytic enzyme, GDSL family</fullName>
    </submittedName>
</protein>
<dbReference type="Gene3D" id="3.40.50.1110">
    <property type="entry name" value="SGNH hydrolase"/>
    <property type="match status" value="1"/>
</dbReference>
<dbReference type="STRING" id="1276246.SCULI_v1c06010"/>
<dbReference type="Pfam" id="PF00657">
    <property type="entry name" value="Lipase_GDSL"/>
    <property type="match status" value="1"/>
</dbReference>
<keyword evidence="4" id="KW-1185">Reference proteome</keyword>
<evidence type="ECO:0000313" key="4">
    <source>
        <dbReference type="Proteomes" id="UP000019267"/>
    </source>
</evidence>
<dbReference type="GO" id="GO:0016788">
    <property type="term" value="F:hydrolase activity, acting on ester bonds"/>
    <property type="evidence" value="ECO:0007669"/>
    <property type="project" value="InterPro"/>
</dbReference>
<gene>
    <name evidence="3" type="ORF">SCULI_v1c06010</name>
</gene>
<dbReference type="Proteomes" id="UP000019267">
    <property type="component" value="Chromosome"/>
</dbReference>
<dbReference type="PROSITE" id="PS51257">
    <property type="entry name" value="PROKAR_LIPOPROTEIN"/>
    <property type="match status" value="1"/>
</dbReference>
<evidence type="ECO:0000313" key="3">
    <source>
        <dbReference type="EMBL" id="AHI52942.1"/>
    </source>
</evidence>
<proteinExistence type="inferred from homology"/>
<dbReference type="SUPFAM" id="SSF52266">
    <property type="entry name" value="SGNH hydrolase"/>
    <property type="match status" value="1"/>
</dbReference>
<dbReference type="KEGG" id="scq:SCULI_v1c06010"/>
<dbReference type="eggNOG" id="COG3240">
    <property type="taxonomic scope" value="Bacteria"/>
</dbReference>
<keyword evidence="2" id="KW-0732">Signal</keyword>
<reference evidence="3 4" key="1">
    <citation type="journal article" date="2014" name="Genome Biol. Evol.">
        <title>Molecular evolution of the substrate utilization strategies and putative virulence factors in mosquito-associated Spiroplasma species.</title>
        <authorList>
            <person name="Chang T.H."/>
            <person name="Lo W.S."/>
            <person name="Ku C."/>
            <person name="Chen L.L."/>
            <person name="Kuo C.H."/>
        </authorList>
    </citation>
    <scope>NUCLEOTIDE SEQUENCE [LARGE SCALE GENOMIC DNA]</scope>
    <source>
        <strain evidence="3">AES-1</strain>
    </source>
</reference>
<dbReference type="RefSeq" id="WP_025363177.1">
    <property type="nucleotide sequence ID" value="NZ_CP006681.1"/>
</dbReference>
<comment type="similarity">
    <text evidence="1">Belongs to the 'GDSL' lipolytic enzyme family.</text>
</comment>
<dbReference type="InterPro" id="IPR036514">
    <property type="entry name" value="SGNH_hydro_sf"/>
</dbReference>
<dbReference type="EMBL" id="CP006681">
    <property type="protein sequence ID" value="AHI52942.1"/>
    <property type="molecule type" value="Genomic_DNA"/>
</dbReference>